<comment type="caution">
    <text evidence="1">The sequence shown here is derived from an EMBL/GenBank/DDBJ whole genome shotgun (WGS) entry which is preliminary data.</text>
</comment>
<reference evidence="2" key="1">
    <citation type="journal article" date="2019" name="Int. J. Syst. Evol. Microbiol.">
        <title>The Global Catalogue of Microorganisms (GCM) 10K type strain sequencing project: providing services to taxonomists for standard genome sequencing and annotation.</title>
        <authorList>
            <consortium name="The Broad Institute Genomics Platform"/>
            <consortium name="The Broad Institute Genome Sequencing Center for Infectious Disease"/>
            <person name="Wu L."/>
            <person name="Ma J."/>
        </authorList>
    </citation>
    <scope>NUCLEOTIDE SEQUENCE [LARGE SCALE GENOMIC DNA]</scope>
    <source>
        <strain evidence="2">JCM 4253</strain>
    </source>
</reference>
<accession>A0A919C2U6</accession>
<evidence type="ECO:0000313" key="1">
    <source>
        <dbReference type="EMBL" id="GHG40499.1"/>
    </source>
</evidence>
<name>A0A919C2U6_9ACTN</name>
<dbReference type="EMBL" id="BNBF01000003">
    <property type="protein sequence ID" value="GHG40499.1"/>
    <property type="molecule type" value="Genomic_DNA"/>
</dbReference>
<dbReference type="Proteomes" id="UP000619355">
    <property type="component" value="Unassembled WGS sequence"/>
</dbReference>
<organism evidence="1 2">
    <name type="scientific">Streptomyces capoamus</name>
    <dbReference type="NCBI Taxonomy" id="68183"/>
    <lineage>
        <taxon>Bacteria</taxon>
        <taxon>Bacillati</taxon>
        <taxon>Actinomycetota</taxon>
        <taxon>Actinomycetes</taxon>
        <taxon>Kitasatosporales</taxon>
        <taxon>Streptomycetaceae</taxon>
        <taxon>Streptomyces</taxon>
    </lineage>
</organism>
<proteinExistence type="predicted"/>
<gene>
    <name evidence="1" type="ORF">GCM10018980_14820</name>
</gene>
<sequence length="90" mass="9730">MADQALPREIDERLECFGDRAGPGAVGVAHAQVDQVERLDAEGCEVLIDLLAQVLGAPGHGPATLCRLRQWAQTNMDQVLANREEHDASL</sequence>
<keyword evidence="2" id="KW-1185">Reference proteome</keyword>
<evidence type="ECO:0000313" key="2">
    <source>
        <dbReference type="Proteomes" id="UP000619355"/>
    </source>
</evidence>
<dbReference type="AlphaFoldDB" id="A0A919C2U6"/>
<protein>
    <submittedName>
        <fullName evidence="1">Uncharacterized protein</fullName>
    </submittedName>
</protein>